<name>A0ABV3Y330_9ACTN</name>
<protein>
    <submittedName>
        <fullName evidence="1">Uncharacterized protein</fullName>
    </submittedName>
</protein>
<organism evidence="1 2">
    <name type="scientific">Ferrimicrobium acidiphilum</name>
    <dbReference type="NCBI Taxonomy" id="121039"/>
    <lineage>
        <taxon>Bacteria</taxon>
        <taxon>Bacillati</taxon>
        <taxon>Actinomycetota</taxon>
        <taxon>Acidimicrobiia</taxon>
        <taxon>Acidimicrobiales</taxon>
        <taxon>Acidimicrobiaceae</taxon>
        <taxon>Ferrimicrobium</taxon>
    </lineage>
</organism>
<evidence type="ECO:0000313" key="2">
    <source>
        <dbReference type="Proteomes" id="UP001560267"/>
    </source>
</evidence>
<reference evidence="1 2" key="1">
    <citation type="submission" date="2024-07" db="EMBL/GenBank/DDBJ databases">
        <title>Draft Genome Sequence of Ferrimicrobium acidiphilum Strain YE2023, Isolated from a Pulp of Bioleach Reactor.</title>
        <authorList>
            <person name="Elkina Y.A."/>
            <person name="Bulaeva A.G."/>
            <person name="Beletsky A.V."/>
            <person name="Mardanov A.V."/>
        </authorList>
    </citation>
    <scope>NUCLEOTIDE SEQUENCE [LARGE SCALE GENOMIC DNA]</scope>
    <source>
        <strain evidence="1 2">YE2023</strain>
    </source>
</reference>
<accession>A0ABV3Y330</accession>
<dbReference type="Proteomes" id="UP001560267">
    <property type="component" value="Unassembled WGS sequence"/>
</dbReference>
<sequence length="48" mass="5348">MGTARQHRGRWLITLGTIPEAELRAAADRRNLSDVLAETIEAEWCVAV</sequence>
<proteinExistence type="predicted"/>
<gene>
    <name evidence="1" type="ORF">AB6A68_08960</name>
</gene>
<evidence type="ECO:0000313" key="1">
    <source>
        <dbReference type="EMBL" id="MEX6429966.1"/>
    </source>
</evidence>
<dbReference type="EMBL" id="JBFSHR010000030">
    <property type="protein sequence ID" value="MEX6429966.1"/>
    <property type="molecule type" value="Genomic_DNA"/>
</dbReference>
<keyword evidence="2" id="KW-1185">Reference proteome</keyword>
<comment type="caution">
    <text evidence="1">The sequence shown here is derived from an EMBL/GenBank/DDBJ whole genome shotgun (WGS) entry which is preliminary data.</text>
</comment>